<keyword evidence="2" id="KW-1185">Reference proteome</keyword>
<dbReference type="Pfam" id="PF17963">
    <property type="entry name" value="Big_9"/>
    <property type="match status" value="3"/>
</dbReference>
<sequence>MKARFRSVLFAVVLWNVVACDRIADEAAPGTDPIDVEEIAYYTLPDQQVAIDLKSISGLSAVTTLRITQTPRLGRATFNGSGLLVYTPRSTFVVGEDQFVVSAANASTLARSFRINMAADSSRIPCNAGPLPDWYRTPENKTVIMDVLKNDRFCDATVDLASLEVGQQPEHGQLTVENGKVIYAPTAGFNGFDYFFYKVKAVFSDKDRTFLAPVKIGVGDPYKDCQISLRDDDVYWKQWFITDSLRIPVLSNDQLCRSRFDLPITITKAPSNGTAKVRNNMVIYYPANGFAGEDQLTYNRCDKGECQEATARISISGAGASCTLQARNDNGQILSAALPPDPARRVVFIYALGNDQVCAPLRHMVITDNPSQANLQVLPNGVITYRPTAGFKGNLHFTYELTDVNNHKSSAAVNLAIK</sequence>
<proteinExistence type="predicted"/>
<organism evidence="1 2">
    <name type="scientific">Larkinella insperata</name>
    <dbReference type="NCBI Taxonomy" id="332158"/>
    <lineage>
        <taxon>Bacteria</taxon>
        <taxon>Pseudomonadati</taxon>
        <taxon>Bacteroidota</taxon>
        <taxon>Cytophagia</taxon>
        <taxon>Cytophagales</taxon>
        <taxon>Spirosomataceae</taxon>
        <taxon>Larkinella</taxon>
    </lineage>
</organism>
<gene>
    <name evidence="1" type="ORF">ACFQ4C_28025</name>
</gene>
<dbReference type="Gene3D" id="2.60.40.3440">
    <property type="match status" value="3"/>
</dbReference>
<evidence type="ECO:0000313" key="2">
    <source>
        <dbReference type="Proteomes" id="UP001597116"/>
    </source>
</evidence>
<protein>
    <submittedName>
        <fullName evidence="1">Ig-like domain-containing protein</fullName>
    </submittedName>
</protein>
<evidence type="ECO:0000313" key="1">
    <source>
        <dbReference type="EMBL" id="MFD1145009.1"/>
    </source>
</evidence>
<comment type="caution">
    <text evidence="1">The sequence shown here is derived from an EMBL/GenBank/DDBJ whole genome shotgun (WGS) entry which is preliminary data.</text>
</comment>
<reference evidence="2" key="1">
    <citation type="journal article" date="2019" name="Int. J. Syst. Evol. Microbiol.">
        <title>The Global Catalogue of Microorganisms (GCM) 10K type strain sequencing project: providing services to taxonomists for standard genome sequencing and annotation.</title>
        <authorList>
            <consortium name="The Broad Institute Genomics Platform"/>
            <consortium name="The Broad Institute Genome Sequencing Center for Infectious Disease"/>
            <person name="Wu L."/>
            <person name="Ma J."/>
        </authorList>
    </citation>
    <scope>NUCLEOTIDE SEQUENCE [LARGE SCALE GENOMIC DNA]</scope>
    <source>
        <strain evidence="2">CCUG 55608</strain>
    </source>
</reference>
<name>A0ABW3QES7_9BACT</name>
<dbReference type="Proteomes" id="UP001597116">
    <property type="component" value="Unassembled WGS sequence"/>
</dbReference>
<dbReference type="RefSeq" id="WP_265994071.1">
    <property type="nucleotide sequence ID" value="NZ_CP110973.1"/>
</dbReference>
<dbReference type="EMBL" id="JBHTLP010000024">
    <property type="protein sequence ID" value="MFD1145009.1"/>
    <property type="molecule type" value="Genomic_DNA"/>
</dbReference>
<accession>A0ABW3QES7</accession>